<protein>
    <submittedName>
        <fullName evidence="2">Haloacid dehalogenase-like hydrolase</fullName>
    </submittedName>
</protein>
<accession>A0A934VMW5</accession>
<dbReference type="InterPro" id="IPR023214">
    <property type="entry name" value="HAD_sf"/>
</dbReference>
<dbReference type="Gene3D" id="3.40.50.1000">
    <property type="entry name" value="HAD superfamily/HAD-like"/>
    <property type="match status" value="1"/>
</dbReference>
<dbReference type="RefSeq" id="WP_200357488.1">
    <property type="nucleotide sequence ID" value="NZ_JAENIL010000044.1"/>
</dbReference>
<name>A0A934VMW5_9BACT</name>
<keyword evidence="2" id="KW-0378">Hydrolase</keyword>
<gene>
    <name evidence="2" type="ORF">JIN87_20485</name>
</gene>
<organism evidence="2 3">
    <name type="scientific">Pelagicoccus mobilis</name>
    <dbReference type="NCBI Taxonomy" id="415221"/>
    <lineage>
        <taxon>Bacteria</taxon>
        <taxon>Pseudomonadati</taxon>
        <taxon>Verrucomicrobiota</taxon>
        <taxon>Opitutia</taxon>
        <taxon>Puniceicoccales</taxon>
        <taxon>Pelagicoccaceae</taxon>
        <taxon>Pelagicoccus</taxon>
    </lineage>
</organism>
<proteinExistence type="predicted"/>
<dbReference type="InterPro" id="IPR036412">
    <property type="entry name" value="HAD-like_sf"/>
</dbReference>
<evidence type="ECO:0000313" key="3">
    <source>
        <dbReference type="Proteomes" id="UP000617628"/>
    </source>
</evidence>
<reference evidence="2" key="1">
    <citation type="submission" date="2021-01" db="EMBL/GenBank/DDBJ databases">
        <title>Modified the classification status of verrucomicrobia.</title>
        <authorList>
            <person name="Feng X."/>
        </authorList>
    </citation>
    <scope>NUCLEOTIDE SEQUENCE</scope>
    <source>
        <strain evidence="2">KCTC 13126</strain>
    </source>
</reference>
<sequence>MSQTYLTQNKVAIIWDFDKTLIPGYMQQPIFETFEIDEPTFWNEVNTMAERYKERGYTVSGESVYLNHILTYAKAGKMPGLNNKMLRELGKQIEFYDGLPHFFEELREVVKSKPEYVRHDIQLEHYIVSTGLAEMVRGTAIAPHVEGIWGSEFIENPLLPGYLDQDDFEIETDDIISQIGTMIDNTTKTRALFEINKGSNKNDAIDVNAKLPAEDRRIPFQNMIYIADGPSDVPSFSVMRKFGGKAFAVYKPGNDKEFEQNDLLLQTERIHAYGPARYSTESSTAMWLRMHVHKICQRIVADREAYLAKKVARPPRHIDDKEPPAPEAEPSLEQETLEFES</sequence>
<dbReference type="Proteomes" id="UP000617628">
    <property type="component" value="Unassembled WGS sequence"/>
</dbReference>
<evidence type="ECO:0000313" key="2">
    <source>
        <dbReference type="EMBL" id="MBK1879276.1"/>
    </source>
</evidence>
<dbReference type="SUPFAM" id="SSF56784">
    <property type="entry name" value="HAD-like"/>
    <property type="match status" value="1"/>
</dbReference>
<dbReference type="GO" id="GO:0016787">
    <property type="term" value="F:hydrolase activity"/>
    <property type="evidence" value="ECO:0007669"/>
    <property type="project" value="UniProtKB-KW"/>
</dbReference>
<comment type="caution">
    <text evidence="2">The sequence shown here is derived from an EMBL/GenBank/DDBJ whole genome shotgun (WGS) entry which is preliminary data.</text>
</comment>
<dbReference type="AlphaFoldDB" id="A0A934VMW5"/>
<keyword evidence="3" id="KW-1185">Reference proteome</keyword>
<evidence type="ECO:0000256" key="1">
    <source>
        <dbReference type="SAM" id="MobiDB-lite"/>
    </source>
</evidence>
<feature type="compositionally biased region" description="Acidic residues" evidence="1">
    <location>
        <begin position="330"/>
        <end position="341"/>
    </location>
</feature>
<feature type="region of interest" description="Disordered" evidence="1">
    <location>
        <begin position="311"/>
        <end position="341"/>
    </location>
</feature>
<dbReference type="EMBL" id="JAENIL010000044">
    <property type="protein sequence ID" value="MBK1879276.1"/>
    <property type="molecule type" value="Genomic_DNA"/>
</dbReference>